<dbReference type="CDD" id="cd18722">
    <property type="entry name" value="PIN_NicB-like"/>
    <property type="match status" value="1"/>
</dbReference>
<evidence type="ECO:0000259" key="1">
    <source>
        <dbReference type="Pfam" id="PF01936"/>
    </source>
</evidence>
<proteinExistence type="predicted"/>
<dbReference type="RefSeq" id="WP_109721712.1">
    <property type="nucleotide sequence ID" value="NZ_QEQK01000025.1"/>
</dbReference>
<dbReference type="Proteomes" id="UP000251800">
    <property type="component" value="Unassembled WGS sequence"/>
</dbReference>
<evidence type="ECO:0000313" key="2">
    <source>
        <dbReference type="EMBL" id="PWN54529.1"/>
    </source>
</evidence>
<reference evidence="2 3" key="1">
    <citation type="submission" date="2018-05" db="EMBL/GenBank/DDBJ databases">
        <title>Abyssibacter profundi OUC007T gen. nov., sp. nov, a marine bacterium isolated from seawater of the Mariana Trench.</title>
        <authorList>
            <person name="Zhou S."/>
        </authorList>
    </citation>
    <scope>NUCLEOTIDE SEQUENCE [LARGE SCALE GENOMIC DNA]</scope>
    <source>
        <strain evidence="2 3">OUC007</strain>
    </source>
</reference>
<dbReference type="InterPro" id="IPR021139">
    <property type="entry name" value="NYN"/>
</dbReference>
<name>A0A383XPH5_9GAMM</name>
<dbReference type="AlphaFoldDB" id="A0A383XPH5"/>
<feature type="domain" description="NYN" evidence="1">
    <location>
        <begin position="6"/>
        <end position="162"/>
    </location>
</feature>
<organism evidence="2 3">
    <name type="scientific">Abyssibacter profundi</name>
    <dbReference type="NCBI Taxonomy" id="2182787"/>
    <lineage>
        <taxon>Bacteria</taxon>
        <taxon>Pseudomonadati</taxon>
        <taxon>Pseudomonadota</taxon>
        <taxon>Gammaproteobacteria</taxon>
        <taxon>Chromatiales</taxon>
        <taxon>Oceanococcaceae</taxon>
        <taxon>Abyssibacter</taxon>
    </lineage>
</organism>
<evidence type="ECO:0000313" key="3">
    <source>
        <dbReference type="Proteomes" id="UP000251800"/>
    </source>
</evidence>
<dbReference type="OrthoDB" id="9809421at2"/>
<gene>
    <name evidence="2" type="ORF">DEH80_16940</name>
</gene>
<accession>A0A383XPH5</accession>
<dbReference type="Pfam" id="PF01936">
    <property type="entry name" value="NYN"/>
    <property type="match status" value="1"/>
</dbReference>
<sequence length="223" mass="25246">MKSVAYVDGYNLYYGRLRNTPYKWLNVWDLIEHILRVQEPVDSLTKLVFCTAGIKARFASHGQDSVEAQSTYHRALKSVGVEIVLGQHTKPEKAKLPKAHPHVYHPDPSDVVEVWRMEEKQTDVNLALGMYRDAMSDDYDQVVLVSSDTDLVPALLAIQEDAPQVRRGLILPRHPIAARPPARSLSALCHWTRDHINDDELEAALFSNRVPTAKKPADKPAHW</sequence>
<dbReference type="GO" id="GO:0004540">
    <property type="term" value="F:RNA nuclease activity"/>
    <property type="evidence" value="ECO:0007669"/>
    <property type="project" value="InterPro"/>
</dbReference>
<comment type="caution">
    <text evidence="2">The sequence shown here is derived from an EMBL/GenBank/DDBJ whole genome shotgun (WGS) entry which is preliminary data.</text>
</comment>
<dbReference type="EMBL" id="QEQK01000025">
    <property type="protein sequence ID" value="PWN54529.1"/>
    <property type="molecule type" value="Genomic_DNA"/>
</dbReference>
<protein>
    <submittedName>
        <fullName evidence="2">NYN domain-containing protein</fullName>
    </submittedName>
</protein>
<dbReference type="Gene3D" id="3.40.50.1010">
    <property type="entry name" value="5'-nuclease"/>
    <property type="match status" value="1"/>
</dbReference>
<keyword evidence="3" id="KW-1185">Reference proteome</keyword>